<gene>
    <name evidence="2" type="primary">queA_0</name>
    <name evidence="2" type="ORF">CM83_9103</name>
    <name evidence="3" type="ORF">g.19829</name>
</gene>
<dbReference type="GO" id="GO:0016853">
    <property type="term" value="F:isomerase activity"/>
    <property type="evidence" value="ECO:0007669"/>
    <property type="project" value="UniProtKB-KW"/>
</dbReference>
<name>A0A0A9XQD4_LYGHE</name>
<protein>
    <submittedName>
        <fullName evidence="2">S-adenosylmethionine:tRNA ribosyltransferase-isomerase</fullName>
    </submittedName>
</protein>
<keyword evidence="2" id="KW-0808">Transferase</keyword>
<dbReference type="AlphaFoldDB" id="A0A0A9XQD4"/>
<dbReference type="EMBL" id="GDHC01017177">
    <property type="protein sequence ID" value="JAQ01452.1"/>
    <property type="molecule type" value="Transcribed_RNA"/>
</dbReference>
<feature type="chain" id="PRO_5007389630" evidence="1">
    <location>
        <begin position="30"/>
        <end position="131"/>
    </location>
</feature>
<organism evidence="2">
    <name type="scientific">Lygus hesperus</name>
    <name type="common">Western plant bug</name>
    <dbReference type="NCBI Taxonomy" id="30085"/>
    <lineage>
        <taxon>Eukaryota</taxon>
        <taxon>Metazoa</taxon>
        <taxon>Ecdysozoa</taxon>
        <taxon>Arthropoda</taxon>
        <taxon>Hexapoda</taxon>
        <taxon>Insecta</taxon>
        <taxon>Pterygota</taxon>
        <taxon>Neoptera</taxon>
        <taxon>Paraneoptera</taxon>
        <taxon>Hemiptera</taxon>
        <taxon>Heteroptera</taxon>
        <taxon>Panheteroptera</taxon>
        <taxon>Cimicomorpha</taxon>
        <taxon>Miridae</taxon>
        <taxon>Mirini</taxon>
        <taxon>Lygus</taxon>
    </lineage>
</organism>
<sequence>MFSGRFPTQRCRVSLTIVFLTLHLGPTTPRRIRDTKTRPHDFLFFKLHSQNTSFNTKSTNFAEGRIKKRFERGKKNEPKNEAFRGRRKALRVFSSGDSRRENSCLLGVSPEKICQQSKELPVDSTRFSPKK</sequence>
<feature type="signal peptide" evidence="1">
    <location>
        <begin position="1"/>
        <end position="29"/>
    </location>
</feature>
<evidence type="ECO:0000313" key="2">
    <source>
        <dbReference type="EMBL" id="JAG22139.1"/>
    </source>
</evidence>
<proteinExistence type="predicted"/>
<evidence type="ECO:0000313" key="3">
    <source>
        <dbReference type="EMBL" id="JAQ01452.1"/>
    </source>
</evidence>
<evidence type="ECO:0000256" key="1">
    <source>
        <dbReference type="SAM" id="SignalP"/>
    </source>
</evidence>
<dbReference type="EMBL" id="GBHO01021465">
    <property type="protein sequence ID" value="JAG22139.1"/>
    <property type="molecule type" value="Transcribed_RNA"/>
</dbReference>
<keyword evidence="1" id="KW-0732">Signal</keyword>
<reference evidence="2" key="2">
    <citation type="submission" date="2014-07" db="EMBL/GenBank/DDBJ databases">
        <authorList>
            <person name="Hull J."/>
        </authorList>
    </citation>
    <scope>NUCLEOTIDE SEQUENCE</scope>
</reference>
<keyword evidence="2" id="KW-0413">Isomerase</keyword>
<accession>A0A0A9XQD4</accession>
<reference evidence="2" key="1">
    <citation type="journal article" date="2014" name="PLoS ONE">
        <title>Transcriptome-Based Identification of ABC Transporters in the Western Tarnished Plant Bug Lygus hesperus.</title>
        <authorList>
            <person name="Hull J.J."/>
            <person name="Chaney K."/>
            <person name="Geib S.M."/>
            <person name="Fabrick J.A."/>
            <person name="Brent C.S."/>
            <person name="Walsh D."/>
            <person name="Lavine L.C."/>
        </authorList>
    </citation>
    <scope>NUCLEOTIDE SEQUENCE</scope>
</reference>
<dbReference type="GO" id="GO:0016740">
    <property type="term" value="F:transferase activity"/>
    <property type="evidence" value="ECO:0007669"/>
    <property type="project" value="UniProtKB-KW"/>
</dbReference>
<reference evidence="3" key="3">
    <citation type="journal article" date="2016" name="Gigascience">
        <title>De novo construction of an expanded transcriptome assembly for the western tarnished plant bug, Lygus hesperus.</title>
        <authorList>
            <person name="Tassone E.E."/>
            <person name="Geib S.M."/>
            <person name="Hall B."/>
            <person name="Fabrick J.A."/>
            <person name="Brent C.S."/>
            <person name="Hull J.J."/>
        </authorList>
    </citation>
    <scope>NUCLEOTIDE SEQUENCE</scope>
</reference>